<protein>
    <recommendedName>
        <fullName evidence="10">NUC153 domain-containing protein</fullName>
    </recommendedName>
</protein>
<feature type="compositionally biased region" description="Basic residues" evidence="5">
    <location>
        <begin position="479"/>
        <end position="489"/>
    </location>
</feature>
<evidence type="ECO:0008006" key="10">
    <source>
        <dbReference type="Google" id="ProtNLM"/>
    </source>
</evidence>
<organism evidence="8 9">
    <name type="scientific">Collybia nuda</name>
    <dbReference type="NCBI Taxonomy" id="64659"/>
    <lineage>
        <taxon>Eukaryota</taxon>
        <taxon>Fungi</taxon>
        <taxon>Dikarya</taxon>
        <taxon>Basidiomycota</taxon>
        <taxon>Agaricomycotina</taxon>
        <taxon>Agaricomycetes</taxon>
        <taxon>Agaricomycetidae</taxon>
        <taxon>Agaricales</taxon>
        <taxon>Tricholomatineae</taxon>
        <taxon>Clitocybaceae</taxon>
        <taxon>Collybia</taxon>
    </lineage>
</organism>
<dbReference type="Pfam" id="PF25121">
    <property type="entry name" value="RRM_ESF1"/>
    <property type="match status" value="1"/>
</dbReference>
<comment type="subcellular location">
    <subcellularLocation>
        <location evidence="1">Nucleus</location>
        <location evidence="1">Nucleolus</location>
    </subcellularLocation>
</comment>
<evidence type="ECO:0000259" key="6">
    <source>
        <dbReference type="Pfam" id="PF08159"/>
    </source>
</evidence>
<feature type="region of interest" description="Disordered" evidence="5">
    <location>
        <begin position="457"/>
        <end position="494"/>
    </location>
</feature>
<feature type="region of interest" description="Disordered" evidence="5">
    <location>
        <begin position="565"/>
        <end position="587"/>
    </location>
</feature>
<proteinExistence type="inferred from homology"/>
<reference evidence="8" key="1">
    <citation type="submission" date="2020-11" db="EMBL/GenBank/DDBJ databases">
        <authorList>
            <consortium name="DOE Joint Genome Institute"/>
            <person name="Ahrendt S."/>
            <person name="Riley R."/>
            <person name="Andreopoulos W."/>
            <person name="Labutti K."/>
            <person name="Pangilinan J."/>
            <person name="Ruiz-Duenas F.J."/>
            <person name="Barrasa J.M."/>
            <person name="Sanchez-Garcia M."/>
            <person name="Camarero S."/>
            <person name="Miyauchi S."/>
            <person name="Serrano A."/>
            <person name="Linde D."/>
            <person name="Babiker R."/>
            <person name="Drula E."/>
            <person name="Ayuso-Fernandez I."/>
            <person name="Pacheco R."/>
            <person name="Padilla G."/>
            <person name="Ferreira P."/>
            <person name="Barriuso J."/>
            <person name="Kellner H."/>
            <person name="Castanera R."/>
            <person name="Alfaro M."/>
            <person name="Ramirez L."/>
            <person name="Pisabarro A.G."/>
            <person name="Kuo A."/>
            <person name="Tritt A."/>
            <person name="Lipzen A."/>
            <person name="He G."/>
            <person name="Yan M."/>
            <person name="Ng V."/>
            <person name="Cullen D."/>
            <person name="Martin F."/>
            <person name="Rosso M.-N."/>
            <person name="Henrissat B."/>
            <person name="Hibbett D."/>
            <person name="Martinez A.T."/>
            <person name="Grigoriev I.V."/>
        </authorList>
    </citation>
    <scope>NUCLEOTIDE SEQUENCE</scope>
    <source>
        <strain evidence="8">CBS 247.69</strain>
    </source>
</reference>
<dbReference type="AlphaFoldDB" id="A0A9P5XVQ3"/>
<accession>A0A9P5XVQ3</accession>
<evidence type="ECO:0000256" key="4">
    <source>
        <dbReference type="ARBA" id="ARBA00023242"/>
    </source>
</evidence>
<dbReference type="GO" id="GO:0006364">
    <property type="term" value="P:rRNA processing"/>
    <property type="evidence" value="ECO:0007669"/>
    <property type="project" value="InterPro"/>
</dbReference>
<name>A0A9P5XVQ3_9AGAR</name>
<feature type="non-terminal residue" evidence="8">
    <location>
        <position position="686"/>
    </location>
</feature>
<dbReference type="InterPro" id="IPR039754">
    <property type="entry name" value="Esf1"/>
</dbReference>
<evidence type="ECO:0000259" key="7">
    <source>
        <dbReference type="Pfam" id="PF25121"/>
    </source>
</evidence>
<dbReference type="PANTHER" id="PTHR12202">
    <property type="entry name" value="ESF1 HOMOLOG"/>
    <property type="match status" value="1"/>
</dbReference>
<evidence type="ECO:0000256" key="2">
    <source>
        <dbReference type="ARBA" id="ARBA00009087"/>
    </source>
</evidence>
<evidence type="ECO:0000313" key="9">
    <source>
        <dbReference type="Proteomes" id="UP000807353"/>
    </source>
</evidence>
<feature type="domain" description="ESF1 RRM" evidence="7">
    <location>
        <begin position="165"/>
        <end position="344"/>
    </location>
</feature>
<keyword evidence="4" id="KW-0539">Nucleus</keyword>
<dbReference type="InterPro" id="IPR056750">
    <property type="entry name" value="RRM_ESF1"/>
</dbReference>
<gene>
    <name evidence="8" type="ORF">BDZ94DRAFT_1202746</name>
</gene>
<feature type="domain" description="NUC153" evidence="6">
    <location>
        <begin position="598"/>
        <end position="625"/>
    </location>
</feature>
<keyword evidence="3" id="KW-0175">Coiled coil</keyword>
<dbReference type="InterPro" id="IPR012580">
    <property type="entry name" value="NUC153"/>
</dbReference>
<dbReference type="GO" id="GO:0005730">
    <property type="term" value="C:nucleolus"/>
    <property type="evidence" value="ECO:0007669"/>
    <property type="project" value="UniProtKB-SubCell"/>
</dbReference>
<evidence type="ECO:0000256" key="5">
    <source>
        <dbReference type="SAM" id="MobiDB-lite"/>
    </source>
</evidence>
<comment type="caution">
    <text evidence="8">The sequence shown here is derived from an EMBL/GenBank/DDBJ whole genome shotgun (WGS) entry which is preliminary data.</text>
</comment>
<dbReference type="GO" id="GO:0003723">
    <property type="term" value="F:RNA binding"/>
    <property type="evidence" value="ECO:0007669"/>
    <property type="project" value="TreeGrafter"/>
</dbReference>
<dbReference type="EMBL" id="MU150371">
    <property type="protein sequence ID" value="KAF9457452.1"/>
    <property type="molecule type" value="Genomic_DNA"/>
</dbReference>
<feature type="compositionally biased region" description="Basic and acidic residues" evidence="5">
    <location>
        <begin position="463"/>
        <end position="478"/>
    </location>
</feature>
<dbReference type="OrthoDB" id="431825at2759"/>
<dbReference type="PANTHER" id="PTHR12202:SF0">
    <property type="entry name" value="ESF1 HOMOLOG"/>
    <property type="match status" value="1"/>
</dbReference>
<sequence length="686" mass="77636">MSDPRFARVKSDPRFRRFRKKESKVIVDERFKGVFAVGKTKKVNGQVDKYGRSISSTHDEDNLKRFYRLDGESNEERPQVLPDYARGEVLLKSSDEENDDTSESGEDSDSTNIVKVGSSHRRPIVDNDQAEVNLDEGDLADLDAQVIAYNEAYPDISQDEGLRSRRLAIVNLDWDHVRAGHIYKICSSLLSPTASTVLDPPNVPTGLSRKHSMKTPSTKLVRGKVVSVRIYPSEFGKERMAREEIEGPPTEIFNKTGGTNEEVTPQSIYNIGGENDYNEDALRNYQLERLRYYYGIITCNTIDAASHIYQELDGTELERSANVFDLSFVPEGMVFDDACKDEVTAESTSNFKPIDFVTDALRHSRVKLTWDEDDLERNLVTRRRLSKKEIEDADFTAYLASDSDPEERDCLGHVNPSGTSRDKLRALLLASDANDLPEGWGRDNNNVGDVDMEVTFTPGISDKNSEAETTLDKYQQKIRDKRKERKGRVKQAAPTEGVRDDFFIGEDPRTSSIAELEPILDAKQKERESSSRPTMRPSANVEELALLIDTEDISQRPKHFNLKSVLKAENKSKRKTKKKHGDQPEDDLQEDFIINVNDDRFKALHEDHQYAIDPSNPQFKKTKAMSALLEERTQRQKNISRIDPGNILSTAIPSIGPKSLRNLVDNVKRKSINVVLPGPAKRQKVS</sequence>
<evidence type="ECO:0000256" key="1">
    <source>
        <dbReference type="ARBA" id="ARBA00004604"/>
    </source>
</evidence>
<keyword evidence="9" id="KW-1185">Reference proteome</keyword>
<comment type="similarity">
    <text evidence="2">Belongs to the ESF1 family.</text>
</comment>
<feature type="compositionally biased region" description="Acidic residues" evidence="5">
    <location>
        <begin position="96"/>
        <end position="109"/>
    </location>
</feature>
<evidence type="ECO:0000256" key="3">
    <source>
        <dbReference type="ARBA" id="ARBA00023054"/>
    </source>
</evidence>
<dbReference type="Proteomes" id="UP000807353">
    <property type="component" value="Unassembled WGS sequence"/>
</dbReference>
<dbReference type="Pfam" id="PF08159">
    <property type="entry name" value="NUC153"/>
    <property type="match status" value="1"/>
</dbReference>
<feature type="region of interest" description="Disordered" evidence="5">
    <location>
        <begin position="91"/>
        <end position="121"/>
    </location>
</feature>
<evidence type="ECO:0000313" key="8">
    <source>
        <dbReference type="EMBL" id="KAF9457452.1"/>
    </source>
</evidence>